<evidence type="ECO:0000256" key="4">
    <source>
        <dbReference type="ARBA" id="ARBA00022679"/>
    </source>
</evidence>
<protein>
    <recommendedName>
        <fullName evidence="11">Glycosyltransferase RgtA/B/C/D-like domain-containing protein</fullName>
    </recommendedName>
</protein>
<dbReference type="AlphaFoldDB" id="A0A855X2Z8"/>
<name>A0A855X2Z8_9BACT</name>
<evidence type="ECO:0000256" key="6">
    <source>
        <dbReference type="ARBA" id="ARBA00022989"/>
    </source>
</evidence>
<feature type="transmembrane region" description="Helical" evidence="8">
    <location>
        <begin position="318"/>
        <end position="337"/>
    </location>
</feature>
<feature type="transmembrane region" description="Helical" evidence="8">
    <location>
        <begin position="27"/>
        <end position="48"/>
    </location>
</feature>
<keyword evidence="2" id="KW-1003">Cell membrane</keyword>
<keyword evidence="6 8" id="KW-1133">Transmembrane helix</keyword>
<dbReference type="PANTHER" id="PTHR33908">
    <property type="entry name" value="MANNOSYLTRANSFERASE YKCB-RELATED"/>
    <property type="match status" value="1"/>
</dbReference>
<dbReference type="GO" id="GO:0005886">
    <property type="term" value="C:plasma membrane"/>
    <property type="evidence" value="ECO:0007669"/>
    <property type="project" value="UniProtKB-SubCell"/>
</dbReference>
<evidence type="ECO:0000256" key="8">
    <source>
        <dbReference type="SAM" id="Phobius"/>
    </source>
</evidence>
<evidence type="ECO:0000256" key="7">
    <source>
        <dbReference type="ARBA" id="ARBA00023136"/>
    </source>
</evidence>
<feature type="transmembrane region" description="Helical" evidence="8">
    <location>
        <begin position="349"/>
        <end position="366"/>
    </location>
</feature>
<dbReference type="EMBL" id="PQAP01000114">
    <property type="protein sequence ID" value="PWB71476.1"/>
    <property type="molecule type" value="Genomic_DNA"/>
</dbReference>
<evidence type="ECO:0000256" key="2">
    <source>
        <dbReference type="ARBA" id="ARBA00022475"/>
    </source>
</evidence>
<feature type="transmembrane region" description="Helical" evidence="8">
    <location>
        <begin position="216"/>
        <end position="236"/>
    </location>
</feature>
<comment type="subcellular location">
    <subcellularLocation>
        <location evidence="1">Cell membrane</location>
        <topology evidence="1">Multi-pass membrane protein</topology>
    </subcellularLocation>
</comment>
<feature type="transmembrane region" description="Helical" evidence="8">
    <location>
        <begin position="171"/>
        <end position="204"/>
    </location>
</feature>
<dbReference type="PANTHER" id="PTHR33908:SF11">
    <property type="entry name" value="MEMBRANE PROTEIN"/>
    <property type="match status" value="1"/>
</dbReference>
<evidence type="ECO:0000256" key="3">
    <source>
        <dbReference type="ARBA" id="ARBA00022676"/>
    </source>
</evidence>
<sequence length="402" mass="46198">MSRLAAIVLHFVERLRSVYYWLTFRRYIGFLALLTAAHILFFFVYKTHPGVDGEIYQRIARAIHTSPDWWGCGAFEGAFSPLFSIYLAAFWKLFGTTQWLFFLGNVVMALLIALAAREVVRRLFDAQIAMWSSALFYGSMMTFYFTLYYRYELLSTLLLGLAMLFAVKYPVKIWAMIAAGLCFGLAVLATARILSLLPGFMLLLWACRSDLPRPRAALHMVLFVLSTALAIAPWTYRNYVCTDRFIPLTPNGGIVFYMGYNGNADAGYLNQHNFPPPFDTLSPGNDSAFYRGAREFMLAHPGRALQLAAKKAYLTWRIHYFDSSFFYPFFWIGVLILPKLMGRRNRGQAVAVQIMFLGYTLFHCLYSARYYYLIPVLPFIYAVAVATQHRIGRYILKHWQTA</sequence>
<dbReference type="GO" id="GO:0016763">
    <property type="term" value="F:pentosyltransferase activity"/>
    <property type="evidence" value="ECO:0007669"/>
    <property type="project" value="TreeGrafter"/>
</dbReference>
<keyword evidence="3" id="KW-0328">Glycosyltransferase</keyword>
<gene>
    <name evidence="9" type="ORF">C3F09_07865</name>
</gene>
<dbReference type="InterPro" id="IPR050297">
    <property type="entry name" value="LipidA_mod_glycosyltrf_83"/>
</dbReference>
<evidence type="ECO:0008006" key="11">
    <source>
        <dbReference type="Google" id="ProtNLM"/>
    </source>
</evidence>
<feature type="transmembrane region" description="Helical" evidence="8">
    <location>
        <begin position="372"/>
        <end position="391"/>
    </location>
</feature>
<proteinExistence type="predicted"/>
<comment type="caution">
    <text evidence="9">The sequence shown here is derived from an EMBL/GenBank/DDBJ whole genome shotgun (WGS) entry which is preliminary data.</text>
</comment>
<feature type="transmembrane region" description="Helical" evidence="8">
    <location>
        <begin position="97"/>
        <end position="116"/>
    </location>
</feature>
<dbReference type="Proteomes" id="UP000250918">
    <property type="component" value="Unassembled WGS sequence"/>
</dbReference>
<evidence type="ECO:0000313" key="9">
    <source>
        <dbReference type="EMBL" id="PWB71476.1"/>
    </source>
</evidence>
<keyword evidence="5 8" id="KW-0812">Transmembrane</keyword>
<evidence type="ECO:0000256" key="5">
    <source>
        <dbReference type="ARBA" id="ARBA00022692"/>
    </source>
</evidence>
<evidence type="ECO:0000256" key="1">
    <source>
        <dbReference type="ARBA" id="ARBA00004651"/>
    </source>
</evidence>
<evidence type="ECO:0000313" key="10">
    <source>
        <dbReference type="Proteomes" id="UP000250918"/>
    </source>
</evidence>
<feature type="transmembrane region" description="Helical" evidence="8">
    <location>
        <begin position="69"/>
        <end position="91"/>
    </location>
</feature>
<feature type="transmembrane region" description="Helical" evidence="8">
    <location>
        <begin position="128"/>
        <end position="151"/>
    </location>
</feature>
<dbReference type="GO" id="GO:0009103">
    <property type="term" value="P:lipopolysaccharide biosynthetic process"/>
    <property type="evidence" value="ECO:0007669"/>
    <property type="project" value="UniProtKB-ARBA"/>
</dbReference>
<reference evidence="9 10" key="1">
    <citation type="journal article" date="2018" name="ISME J.">
        <title>A methanotrophic archaeon couples anaerobic oxidation of methane to Fe(III) reduction.</title>
        <authorList>
            <person name="Cai C."/>
            <person name="Leu A.O."/>
            <person name="Xie G.J."/>
            <person name="Guo J."/>
            <person name="Feng Y."/>
            <person name="Zhao J.X."/>
            <person name="Tyson G.W."/>
            <person name="Yuan Z."/>
            <person name="Hu S."/>
        </authorList>
    </citation>
    <scope>NUCLEOTIDE SEQUENCE [LARGE SCALE GENOMIC DNA]</scope>
    <source>
        <strain evidence="9">FeB_12</strain>
    </source>
</reference>
<accession>A0A855X2Z8</accession>
<keyword evidence="7 8" id="KW-0472">Membrane</keyword>
<keyword evidence="4" id="KW-0808">Transferase</keyword>
<organism evidence="9 10">
    <name type="scientific">candidate division GN15 bacterium</name>
    <dbReference type="NCBI Taxonomy" id="2072418"/>
    <lineage>
        <taxon>Bacteria</taxon>
        <taxon>candidate division GN15</taxon>
    </lineage>
</organism>